<proteinExistence type="predicted"/>
<evidence type="ECO:0000259" key="4">
    <source>
        <dbReference type="Pfam" id="PF10531"/>
    </source>
</evidence>
<gene>
    <name evidence="5" type="ORF">GGR16_000933</name>
</gene>
<feature type="domain" description="Soluble ligand binding" evidence="4">
    <location>
        <begin position="114"/>
        <end position="166"/>
    </location>
</feature>
<dbReference type="InterPro" id="IPR003715">
    <property type="entry name" value="Poly_export_N"/>
</dbReference>
<organism evidence="5 6">
    <name type="scientific">Chelatococcus caeni</name>
    <dbReference type="NCBI Taxonomy" id="1348468"/>
    <lineage>
        <taxon>Bacteria</taxon>
        <taxon>Pseudomonadati</taxon>
        <taxon>Pseudomonadota</taxon>
        <taxon>Alphaproteobacteria</taxon>
        <taxon>Hyphomicrobiales</taxon>
        <taxon>Chelatococcaceae</taxon>
        <taxon>Chelatococcus</taxon>
    </lineage>
</organism>
<reference evidence="5 6" key="1">
    <citation type="submission" date="2020-08" db="EMBL/GenBank/DDBJ databases">
        <title>Genomic Encyclopedia of Type Strains, Phase IV (KMG-IV): sequencing the most valuable type-strain genomes for metagenomic binning, comparative biology and taxonomic classification.</title>
        <authorList>
            <person name="Goeker M."/>
        </authorList>
    </citation>
    <scope>NUCLEOTIDE SEQUENCE [LARGE SCALE GENOMIC DNA]</scope>
    <source>
        <strain evidence="5 6">DSM 103737</strain>
    </source>
</reference>
<dbReference type="Gene3D" id="3.30.1950.10">
    <property type="entry name" value="wza like domain"/>
    <property type="match status" value="1"/>
</dbReference>
<dbReference type="Pfam" id="PF02563">
    <property type="entry name" value="Poly_export"/>
    <property type="match status" value="1"/>
</dbReference>
<dbReference type="Gene3D" id="3.10.560.10">
    <property type="entry name" value="Outer membrane lipoprotein wza domain like"/>
    <property type="match status" value="1"/>
</dbReference>
<accession>A0A840C092</accession>
<feature type="chain" id="PRO_5032515867" evidence="2">
    <location>
        <begin position="21"/>
        <end position="187"/>
    </location>
</feature>
<dbReference type="EMBL" id="JACIEN010000001">
    <property type="protein sequence ID" value="MBB4015927.1"/>
    <property type="molecule type" value="Genomic_DNA"/>
</dbReference>
<dbReference type="InterPro" id="IPR019554">
    <property type="entry name" value="Soluble_ligand-bd"/>
</dbReference>
<evidence type="ECO:0000313" key="5">
    <source>
        <dbReference type="EMBL" id="MBB4015927.1"/>
    </source>
</evidence>
<dbReference type="PANTHER" id="PTHR33619">
    <property type="entry name" value="POLYSACCHARIDE EXPORT PROTEIN GFCE-RELATED"/>
    <property type="match status" value="1"/>
</dbReference>
<dbReference type="Pfam" id="PF10531">
    <property type="entry name" value="SLBB"/>
    <property type="match status" value="1"/>
</dbReference>
<evidence type="ECO:0000313" key="6">
    <source>
        <dbReference type="Proteomes" id="UP000577362"/>
    </source>
</evidence>
<evidence type="ECO:0000256" key="2">
    <source>
        <dbReference type="SAM" id="SignalP"/>
    </source>
</evidence>
<comment type="caution">
    <text evidence="5">The sequence shown here is derived from an EMBL/GenBank/DDBJ whole genome shotgun (WGS) entry which is preliminary data.</text>
</comment>
<dbReference type="RefSeq" id="WP_053193874.1">
    <property type="nucleotide sequence ID" value="NZ_JACIEN010000001.1"/>
</dbReference>
<dbReference type="InterPro" id="IPR049712">
    <property type="entry name" value="Poly_export"/>
</dbReference>
<protein>
    <submittedName>
        <fullName evidence="5">Polysaccharide export outer membrane protein</fullName>
    </submittedName>
</protein>
<feature type="domain" description="Polysaccharide export protein N-terminal" evidence="3">
    <location>
        <begin position="33"/>
        <end position="108"/>
    </location>
</feature>
<keyword evidence="6" id="KW-1185">Reference proteome</keyword>
<evidence type="ECO:0000256" key="1">
    <source>
        <dbReference type="ARBA" id="ARBA00022729"/>
    </source>
</evidence>
<dbReference type="AlphaFoldDB" id="A0A840C092"/>
<dbReference type="PANTHER" id="PTHR33619:SF3">
    <property type="entry name" value="POLYSACCHARIDE EXPORT PROTEIN GFCE-RELATED"/>
    <property type="match status" value="1"/>
</dbReference>
<feature type="signal peptide" evidence="2">
    <location>
        <begin position="1"/>
        <end position="20"/>
    </location>
</feature>
<name>A0A840C092_9HYPH</name>
<evidence type="ECO:0000259" key="3">
    <source>
        <dbReference type="Pfam" id="PF02563"/>
    </source>
</evidence>
<keyword evidence="1 2" id="KW-0732">Signal</keyword>
<sequence>MSRFPAIALALLCASLGACTQTSREPMTVEAVPRPQVYTLDSGDRLRIIVFGQDSLSNIYTVDASGKIAMPLVGTIPARGLTTQQLAKAIERKLAAGYVREPSVSVDVEAYRPFFILGEVRNPGQYPFVAGMTVQTAAAIAGGFTPRAVESEALVTRQAPGKAVTGPLPATYPIKPGDTIVIKERWF</sequence>
<dbReference type="GO" id="GO:0015159">
    <property type="term" value="F:polysaccharide transmembrane transporter activity"/>
    <property type="evidence" value="ECO:0007669"/>
    <property type="project" value="InterPro"/>
</dbReference>
<dbReference type="PROSITE" id="PS51257">
    <property type="entry name" value="PROKAR_LIPOPROTEIN"/>
    <property type="match status" value="1"/>
</dbReference>
<dbReference type="Proteomes" id="UP000577362">
    <property type="component" value="Unassembled WGS sequence"/>
</dbReference>